<dbReference type="Pfam" id="PF03631">
    <property type="entry name" value="Virul_fac_BrkB"/>
    <property type="match status" value="1"/>
</dbReference>
<comment type="subcellular location">
    <subcellularLocation>
        <location evidence="1">Cell membrane</location>
        <topology evidence="1">Multi-pass membrane protein</topology>
    </subcellularLocation>
</comment>
<evidence type="ECO:0000256" key="6">
    <source>
        <dbReference type="SAM" id="MobiDB-lite"/>
    </source>
</evidence>
<name>A0A931MID4_9BURK</name>
<evidence type="ECO:0000256" key="3">
    <source>
        <dbReference type="ARBA" id="ARBA00022692"/>
    </source>
</evidence>
<evidence type="ECO:0000256" key="4">
    <source>
        <dbReference type="ARBA" id="ARBA00022989"/>
    </source>
</evidence>
<evidence type="ECO:0000256" key="2">
    <source>
        <dbReference type="ARBA" id="ARBA00022475"/>
    </source>
</evidence>
<organism evidence="8 9">
    <name type="scientific">Caenimonas aquaedulcis</name>
    <dbReference type="NCBI Taxonomy" id="2793270"/>
    <lineage>
        <taxon>Bacteria</taxon>
        <taxon>Pseudomonadati</taxon>
        <taxon>Pseudomonadota</taxon>
        <taxon>Betaproteobacteria</taxon>
        <taxon>Burkholderiales</taxon>
        <taxon>Comamonadaceae</taxon>
        <taxon>Caenimonas</taxon>
    </lineage>
</organism>
<keyword evidence="4 7" id="KW-1133">Transmembrane helix</keyword>
<feature type="transmembrane region" description="Helical" evidence="7">
    <location>
        <begin position="119"/>
        <end position="146"/>
    </location>
</feature>
<evidence type="ECO:0000256" key="1">
    <source>
        <dbReference type="ARBA" id="ARBA00004651"/>
    </source>
</evidence>
<feature type="region of interest" description="Disordered" evidence="6">
    <location>
        <begin position="261"/>
        <end position="280"/>
    </location>
</feature>
<feature type="transmembrane region" description="Helical" evidence="7">
    <location>
        <begin position="158"/>
        <end position="176"/>
    </location>
</feature>
<dbReference type="GO" id="GO:0005886">
    <property type="term" value="C:plasma membrane"/>
    <property type="evidence" value="ECO:0007669"/>
    <property type="project" value="UniProtKB-SubCell"/>
</dbReference>
<dbReference type="Proteomes" id="UP000651050">
    <property type="component" value="Unassembled WGS sequence"/>
</dbReference>
<evidence type="ECO:0000256" key="7">
    <source>
        <dbReference type="SAM" id="Phobius"/>
    </source>
</evidence>
<gene>
    <name evidence="8" type="ORF">I5803_13950</name>
</gene>
<dbReference type="InterPro" id="IPR017039">
    <property type="entry name" value="Virul_fac_BrkB"/>
</dbReference>
<dbReference type="EMBL" id="JADWYS010000001">
    <property type="protein sequence ID" value="MBG9389135.1"/>
    <property type="molecule type" value="Genomic_DNA"/>
</dbReference>
<keyword evidence="9" id="KW-1185">Reference proteome</keyword>
<feature type="transmembrane region" description="Helical" evidence="7">
    <location>
        <begin position="7"/>
        <end position="28"/>
    </location>
</feature>
<comment type="caution">
    <text evidence="8">The sequence shown here is derived from an EMBL/GenBank/DDBJ whole genome shotgun (WGS) entry which is preliminary data.</text>
</comment>
<dbReference type="AlphaFoldDB" id="A0A931MID4"/>
<evidence type="ECO:0000256" key="5">
    <source>
        <dbReference type="ARBA" id="ARBA00023136"/>
    </source>
</evidence>
<proteinExistence type="predicted"/>
<dbReference type="PANTHER" id="PTHR30213:SF1">
    <property type="entry name" value="INNER MEMBRANE PROTEIN YHJD"/>
    <property type="match status" value="1"/>
</dbReference>
<keyword evidence="5 7" id="KW-0472">Membrane</keyword>
<keyword evidence="2" id="KW-1003">Cell membrane</keyword>
<sequence length="280" mass="29413">MSASVSFYGILSLAPLLIFLVGMLGWWIDKDTLSNGLVAQVSTIVGERGGALIGQALASAKSPGEGIVASVVGFVVLLVGATGVFGELQSAFERIWQGGTEPKEPPKWWHTASLRLRGVAYVLAFGFLLLVSLVVSTMLNMVGGWAGQHTALEQLVRVLNEVAAFGVCAALFFGLMRMSSGRKPHTRCLMFGAVVGATLFTAGRQVLAMYLSSAAVVSAYGAAGSLVVLLMWIFFSSAILLYAAGCAKAVDEARKEQREKTAAATGARAHHARGAASAFR</sequence>
<feature type="transmembrane region" description="Helical" evidence="7">
    <location>
        <begin position="188"/>
        <end position="207"/>
    </location>
</feature>
<reference evidence="8" key="1">
    <citation type="submission" date="2020-11" db="EMBL/GenBank/DDBJ databases">
        <title>Bacterial whole genome sequence for Caenimonas sp. DR4.4.</title>
        <authorList>
            <person name="Le V."/>
            <person name="Ko S.-R."/>
            <person name="Ahn C.-Y."/>
            <person name="Oh H.-M."/>
        </authorList>
    </citation>
    <scope>NUCLEOTIDE SEQUENCE</scope>
    <source>
        <strain evidence="8">DR4.4</strain>
    </source>
</reference>
<evidence type="ECO:0000313" key="8">
    <source>
        <dbReference type="EMBL" id="MBG9389135.1"/>
    </source>
</evidence>
<dbReference type="PANTHER" id="PTHR30213">
    <property type="entry name" value="INNER MEMBRANE PROTEIN YHJD"/>
    <property type="match status" value="1"/>
</dbReference>
<accession>A0A931MID4</accession>
<keyword evidence="3 7" id="KW-0812">Transmembrane</keyword>
<dbReference type="PIRSF" id="PIRSF035875">
    <property type="entry name" value="RNase_BN"/>
    <property type="match status" value="1"/>
</dbReference>
<protein>
    <submittedName>
        <fullName evidence="8">YihY/virulence factor BrkB family protein</fullName>
    </submittedName>
</protein>
<evidence type="ECO:0000313" key="9">
    <source>
        <dbReference type="Proteomes" id="UP000651050"/>
    </source>
</evidence>
<feature type="transmembrane region" description="Helical" evidence="7">
    <location>
        <begin position="219"/>
        <end position="245"/>
    </location>
</feature>
<feature type="transmembrane region" description="Helical" evidence="7">
    <location>
        <begin position="67"/>
        <end position="86"/>
    </location>
</feature>